<dbReference type="AlphaFoldDB" id="A0A8X6UWN1"/>
<name>A0A8X6UWN1_TRICX</name>
<dbReference type="Proteomes" id="UP000887159">
    <property type="component" value="Unassembled WGS sequence"/>
</dbReference>
<proteinExistence type="predicted"/>
<evidence type="ECO:0000313" key="2">
    <source>
        <dbReference type="Proteomes" id="UP000887159"/>
    </source>
</evidence>
<comment type="caution">
    <text evidence="1">The sequence shown here is derived from an EMBL/GenBank/DDBJ whole genome shotgun (WGS) entry which is preliminary data.</text>
</comment>
<accession>A0A8X6UWN1</accession>
<dbReference type="EMBL" id="BMAU01021187">
    <property type="protein sequence ID" value="GFX95596.1"/>
    <property type="molecule type" value="Genomic_DNA"/>
</dbReference>
<gene>
    <name evidence="1" type="primary">X975_18471</name>
    <name evidence="1" type="ORF">TNCV_4826101</name>
</gene>
<sequence>MLCGVGQVHHRASTSAHDRYLALCALRHRQTTVPQLARDHATMSGRRISRQTLYSRLTETGLYSQCRVFDESSHLDSDRVFPWKENGSRFHPSYETKIDRFGGKGSLLSGCIILCSYTPQYIFDTGTVNSQFYRDEIMEAYERLFWVLWTRTTFL</sequence>
<keyword evidence="2" id="KW-1185">Reference proteome</keyword>
<evidence type="ECO:0000313" key="1">
    <source>
        <dbReference type="EMBL" id="GFX95596.1"/>
    </source>
</evidence>
<organism evidence="1 2">
    <name type="scientific">Trichonephila clavipes</name>
    <name type="common">Golden silk orbweaver</name>
    <name type="synonym">Nephila clavipes</name>
    <dbReference type="NCBI Taxonomy" id="2585209"/>
    <lineage>
        <taxon>Eukaryota</taxon>
        <taxon>Metazoa</taxon>
        <taxon>Ecdysozoa</taxon>
        <taxon>Arthropoda</taxon>
        <taxon>Chelicerata</taxon>
        <taxon>Arachnida</taxon>
        <taxon>Araneae</taxon>
        <taxon>Araneomorphae</taxon>
        <taxon>Entelegynae</taxon>
        <taxon>Araneoidea</taxon>
        <taxon>Nephilidae</taxon>
        <taxon>Trichonephila</taxon>
    </lineage>
</organism>
<protein>
    <submittedName>
        <fullName evidence="1">Transposable element Tcb2 transposase</fullName>
    </submittedName>
</protein>
<reference evidence="1" key="1">
    <citation type="submission" date="2020-08" db="EMBL/GenBank/DDBJ databases">
        <title>Multicomponent nature underlies the extraordinary mechanical properties of spider dragline silk.</title>
        <authorList>
            <person name="Kono N."/>
            <person name="Nakamura H."/>
            <person name="Mori M."/>
            <person name="Yoshida Y."/>
            <person name="Ohtoshi R."/>
            <person name="Malay A.D."/>
            <person name="Moran D.A.P."/>
            <person name="Tomita M."/>
            <person name="Numata K."/>
            <person name="Arakawa K."/>
        </authorList>
    </citation>
    <scope>NUCLEOTIDE SEQUENCE</scope>
</reference>